<dbReference type="PATRIC" id="fig|56193.3.peg.4194"/>
<dbReference type="AlphaFoldDB" id="A0A0M3AJN1"/>
<dbReference type="STRING" id="56193.YP76_19945"/>
<protein>
    <submittedName>
        <fullName evidence="2">Uncharacterized protein</fullName>
    </submittedName>
</protein>
<keyword evidence="3" id="KW-1185">Reference proteome</keyword>
<dbReference type="RefSeq" id="WP_020819456.1">
    <property type="nucleotide sequence ID" value="NZ_LBIC01000010.1"/>
</dbReference>
<sequence length="152" mass="16378">MATEIDLSSPQARRRAKTDARLREALAGLAGNPSAEPTVAALARAAGVGRNIIYTHHAGVLDGLRALQSQRAGANETTAREADRTRSALRDAEARSAALATHNASLLKRAVDAEQRAERLERRNAQLVQELDRIRRPIPIRPSAEAHDPSAV</sequence>
<dbReference type="EMBL" id="LBIC01000010">
    <property type="protein sequence ID" value="KKW90282.1"/>
    <property type="molecule type" value="Genomic_DNA"/>
</dbReference>
<accession>A0A0M3AJN1</accession>
<evidence type="ECO:0000256" key="1">
    <source>
        <dbReference type="SAM" id="Coils"/>
    </source>
</evidence>
<proteinExistence type="predicted"/>
<organism evidence="2 3">
    <name type="scientific">Sphingobium chungbukense</name>
    <dbReference type="NCBI Taxonomy" id="56193"/>
    <lineage>
        <taxon>Bacteria</taxon>
        <taxon>Pseudomonadati</taxon>
        <taxon>Pseudomonadota</taxon>
        <taxon>Alphaproteobacteria</taxon>
        <taxon>Sphingomonadales</taxon>
        <taxon>Sphingomonadaceae</taxon>
        <taxon>Sphingobium</taxon>
    </lineage>
</organism>
<feature type="coiled-coil region" evidence="1">
    <location>
        <begin position="75"/>
        <end position="137"/>
    </location>
</feature>
<evidence type="ECO:0000313" key="2">
    <source>
        <dbReference type="EMBL" id="KKW90282.1"/>
    </source>
</evidence>
<name>A0A0M3AJN1_9SPHN</name>
<dbReference type="Proteomes" id="UP000033874">
    <property type="component" value="Unassembled WGS sequence"/>
</dbReference>
<keyword evidence="1" id="KW-0175">Coiled coil</keyword>
<comment type="caution">
    <text evidence="2">The sequence shown here is derived from an EMBL/GenBank/DDBJ whole genome shotgun (WGS) entry which is preliminary data.</text>
</comment>
<gene>
    <name evidence="2" type="ORF">YP76_19945</name>
</gene>
<reference evidence="2 3" key="1">
    <citation type="submission" date="2015-04" db="EMBL/GenBank/DDBJ databases">
        <title>Genome sequence of aromatic hydrocarbons-degrading Sphingobium chungbukense DJ77.</title>
        <authorList>
            <person name="Kim Y.-C."/>
            <person name="Chae J.-C."/>
        </authorList>
    </citation>
    <scope>NUCLEOTIDE SEQUENCE [LARGE SCALE GENOMIC DNA]</scope>
    <source>
        <strain evidence="2 3">DJ77</strain>
    </source>
</reference>
<evidence type="ECO:0000313" key="3">
    <source>
        <dbReference type="Proteomes" id="UP000033874"/>
    </source>
</evidence>